<keyword evidence="1" id="KW-1133">Transmembrane helix</keyword>
<keyword evidence="1" id="KW-0812">Transmembrane</keyword>
<feature type="transmembrane region" description="Helical" evidence="1">
    <location>
        <begin position="45"/>
        <end position="65"/>
    </location>
</feature>
<reference evidence="2" key="1">
    <citation type="journal article" date="2020" name="Fungal Divers.">
        <title>Resolving the Mortierellaceae phylogeny through synthesis of multi-gene phylogenetics and phylogenomics.</title>
        <authorList>
            <person name="Vandepol N."/>
            <person name="Liber J."/>
            <person name="Desiro A."/>
            <person name="Na H."/>
            <person name="Kennedy M."/>
            <person name="Barry K."/>
            <person name="Grigoriev I.V."/>
            <person name="Miller A.N."/>
            <person name="O'Donnell K."/>
            <person name="Stajich J.E."/>
            <person name="Bonito G."/>
        </authorList>
    </citation>
    <scope>NUCLEOTIDE SEQUENCE</scope>
    <source>
        <strain evidence="2">BC1065</strain>
    </source>
</reference>
<dbReference type="OrthoDB" id="10441429at2759"/>
<evidence type="ECO:0000256" key="1">
    <source>
        <dbReference type="SAM" id="Phobius"/>
    </source>
</evidence>
<name>A0A9P6TZ62_9FUNG</name>
<evidence type="ECO:0000313" key="2">
    <source>
        <dbReference type="EMBL" id="KAG0252821.1"/>
    </source>
</evidence>
<feature type="transmembrane region" description="Helical" evidence="1">
    <location>
        <begin position="12"/>
        <end position="33"/>
    </location>
</feature>
<gene>
    <name evidence="2" type="ORF">DFQ27_007819</name>
</gene>
<evidence type="ECO:0008006" key="4">
    <source>
        <dbReference type="Google" id="ProtNLM"/>
    </source>
</evidence>
<feature type="transmembrane region" description="Helical" evidence="1">
    <location>
        <begin position="162"/>
        <end position="183"/>
    </location>
</feature>
<dbReference type="AlphaFoldDB" id="A0A9P6TZ62"/>
<accession>A0A9P6TZ62</accession>
<evidence type="ECO:0000313" key="3">
    <source>
        <dbReference type="Proteomes" id="UP000807716"/>
    </source>
</evidence>
<feature type="transmembrane region" description="Helical" evidence="1">
    <location>
        <begin position="77"/>
        <end position="99"/>
    </location>
</feature>
<dbReference type="Proteomes" id="UP000807716">
    <property type="component" value="Unassembled WGS sequence"/>
</dbReference>
<protein>
    <recommendedName>
        <fullName evidence="4">MARVEL domain-containing protein</fullName>
    </recommendedName>
</protein>
<keyword evidence="3" id="KW-1185">Reference proteome</keyword>
<organism evidence="2 3">
    <name type="scientific">Actinomortierella ambigua</name>
    <dbReference type="NCBI Taxonomy" id="1343610"/>
    <lineage>
        <taxon>Eukaryota</taxon>
        <taxon>Fungi</taxon>
        <taxon>Fungi incertae sedis</taxon>
        <taxon>Mucoromycota</taxon>
        <taxon>Mortierellomycotina</taxon>
        <taxon>Mortierellomycetes</taxon>
        <taxon>Mortierellales</taxon>
        <taxon>Mortierellaceae</taxon>
        <taxon>Actinomortierella</taxon>
    </lineage>
</organism>
<sequence length="212" mass="24281">MSALTKTTKAVRAILIFFAGLAFGGCIWMQLIFMNNHTVIFRWKYPVEYALSGLTFFVYLFSFLFRRLSRVRSLFTSIIYAILGTLWGIAWLYISLAIVSTRRRQMFPVDYPTRIDRDLIDGRDWSDYRTQNDDNMFQCDSDPKSSLGSSLSLGLCNLDHSVAAVGAICGILVLIENALSCLAEQAARRESRRDQFPYEQNQEVELTVKQEV</sequence>
<dbReference type="EMBL" id="JAAAJB010000629">
    <property type="protein sequence ID" value="KAG0252821.1"/>
    <property type="molecule type" value="Genomic_DNA"/>
</dbReference>
<comment type="caution">
    <text evidence="2">The sequence shown here is derived from an EMBL/GenBank/DDBJ whole genome shotgun (WGS) entry which is preliminary data.</text>
</comment>
<dbReference type="PROSITE" id="PS51257">
    <property type="entry name" value="PROKAR_LIPOPROTEIN"/>
    <property type="match status" value="1"/>
</dbReference>
<proteinExistence type="predicted"/>
<keyword evidence="1" id="KW-0472">Membrane</keyword>